<sequence length="229" mass="25659">MTRSQNGSTSLSEVDIEPMGPGDVDRCAFLVFDTFDFVLKGFVLDEKLCNEEVRLKYRTANVRYQTAHRNLQIKVARERSGDRRIVGISAYKVVNNDAPSASTASPPEAPAGLDKERWFNFAAKEDDYAEMVYGKTARCDLWFLIVTKEYQGTGLGKRLFDEYVRGANGLPLFLVSSPTAVTFYQRIGFKVVEQAAEDGGMNIKRKHDTSPPQAGELVWPMYRSSPASH</sequence>
<evidence type="ECO:0000313" key="2">
    <source>
        <dbReference type="EMBL" id="PWN93461.1"/>
    </source>
</evidence>
<dbReference type="GO" id="GO:0016747">
    <property type="term" value="F:acyltransferase activity, transferring groups other than amino-acyl groups"/>
    <property type="evidence" value="ECO:0007669"/>
    <property type="project" value="InterPro"/>
</dbReference>
<evidence type="ECO:0000313" key="3">
    <source>
        <dbReference type="Proteomes" id="UP000245768"/>
    </source>
</evidence>
<dbReference type="Pfam" id="PF13673">
    <property type="entry name" value="Acetyltransf_10"/>
    <property type="match status" value="1"/>
</dbReference>
<feature type="domain" description="N-acetyltransferase" evidence="1">
    <location>
        <begin position="71"/>
        <end position="206"/>
    </location>
</feature>
<name>A0A316YW99_9BASI</name>
<dbReference type="PANTHER" id="PTHR42791">
    <property type="entry name" value="GNAT FAMILY ACETYLTRANSFERASE"/>
    <property type="match status" value="1"/>
</dbReference>
<dbReference type="InterPro" id="IPR016181">
    <property type="entry name" value="Acyl_CoA_acyltransferase"/>
</dbReference>
<dbReference type="OrthoDB" id="512662at2759"/>
<accession>A0A316YW99</accession>
<dbReference type="InParanoid" id="A0A316YW99"/>
<protein>
    <recommendedName>
        <fullName evidence="1">N-acetyltransferase domain-containing protein</fullName>
    </recommendedName>
</protein>
<dbReference type="PROSITE" id="PS51186">
    <property type="entry name" value="GNAT"/>
    <property type="match status" value="1"/>
</dbReference>
<keyword evidence="3" id="KW-1185">Reference proteome</keyword>
<dbReference type="InterPro" id="IPR000182">
    <property type="entry name" value="GNAT_dom"/>
</dbReference>
<gene>
    <name evidence="2" type="ORF">FA10DRAFT_264108</name>
</gene>
<dbReference type="RefSeq" id="XP_025380659.1">
    <property type="nucleotide sequence ID" value="XM_025520519.1"/>
</dbReference>
<dbReference type="GeneID" id="37042435"/>
<dbReference type="Proteomes" id="UP000245768">
    <property type="component" value="Unassembled WGS sequence"/>
</dbReference>
<reference evidence="2 3" key="1">
    <citation type="journal article" date="2018" name="Mol. Biol. Evol.">
        <title>Broad Genomic Sampling Reveals a Smut Pathogenic Ancestry of the Fungal Clade Ustilaginomycotina.</title>
        <authorList>
            <person name="Kijpornyongpan T."/>
            <person name="Mondo S.J."/>
            <person name="Barry K."/>
            <person name="Sandor L."/>
            <person name="Lee J."/>
            <person name="Lipzen A."/>
            <person name="Pangilinan J."/>
            <person name="LaButti K."/>
            <person name="Hainaut M."/>
            <person name="Henrissat B."/>
            <person name="Grigoriev I.V."/>
            <person name="Spatafora J.W."/>
            <person name="Aime M.C."/>
        </authorList>
    </citation>
    <scope>NUCLEOTIDE SEQUENCE [LARGE SCALE GENOMIC DNA]</scope>
    <source>
        <strain evidence="2 3">MCA 4198</strain>
    </source>
</reference>
<dbReference type="InterPro" id="IPR052523">
    <property type="entry name" value="Trichothecene_AcTrans"/>
</dbReference>
<dbReference type="Gene3D" id="3.40.630.30">
    <property type="match status" value="1"/>
</dbReference>
<dbReference type="PANTHER" id="PTHR42791:SF2">
    <property type="entry name" value="N-ACETYLTRANSFERASE DOMAIN-CONTAINING PROTEIN"/>
    <property type="match status" value="1"/>
</dbReference>
<dbReference type="AlphaFoldDB" id="A0A316YW99"/>
<dbReference type="SUPFAM" id="SSF55729">
    <property type="entry name" value="Acyl-CoA N-acyltransferases (Nat)"/>
    <property type="match status" value="1"/>
</dbReference>
<proteinExistence type="predicted"/>
<evidence type="ECO:0000259" key="1">
    <source>
        <dbReference type="PROSITE" id="PS51186"/>
    </source>
</evidence>
<organism evidence="2 3">
    <name type="scientific">Acaromyces ingoldii</name>
    <dbReference type="NCBI Taxonomy" id="215250"/>
    <lineage>
        <taxon>Eukaryota</taxon>
        <taxon>Fungi</taxon>
        <taxon>Dikarya</taxon>
        <taxon>Basidiomycota</taxon>
        <taxon>Ustilaginomycotina</taxon>
        <taxon>Exobasidiomycetes</taxon>
        <taxon>Exobasidiales</taxon>
        <taxon>Cryptobasidiaceae</taxon>
        <taxon>Acaromyces</taxon>
    </lineage>
</organism>
<dbReference type="EMBL" id="KZ819634">
    <property type="protein sequence ID" value="PWN93461.1"/>
    <property type="molecule type" value="Genomic_DNA"/>
</dbReference>